<dbReference type="RefSeq" id="WP_093605236.1">
    <property type="nucleotide sequence ID" value="NZ_FOYL01000015.1"/>
</dbReference>
<dbReference type="SMART" id="SM00530">
    <property type="entry name" value="HTH_XRE"/>
    <property type="match status" value="1"/>
</dbReference>
<dbReference type="PRINTS" id="PR00364">
    <property type="entry name" value="DISEASERSIST"/>
</dbReference>
<keyword evidence="3" id="KW-1185">Reference proteome</keyword>
<evidence type="ECO:0000313" key="2">
    <source>
        <dbReference type="EMBL" id="SFR28846.1"/>
    </source>
</evidence>
<reference evidence="3" key="1">
    <citation type="submission" date="2016-10" db="EMBL/GenBank/DDBJ databases">
        <authorList>
            <person name="Varghese N."/>
            <person name="Submissions S."/>
        </authorList>
    </citation>
    <scope>NUCLEOTIDE SEQUENCE [LARGE SCALE GENOMIC DNA]</scope>
    <source>
        <strain evidence="3">DSM 44232</strain>
    </source>
</reference>
<dbReference type="Proteomes" id="UP000198583">
    <property type="component" value="Unassembled WGS sequence"/>
</dbReference>
<sequence>MTFGAQLVQHRKNAGLSQEELSERSGVSVRAISDMERGHARSPQRRTTEALLDALGLDEADRAELRRLARTGRVVLSSPVWSLPMYVADLVGRDAELDAIAQKPNGLVVVHGAAGTGKTSLAVRAAHLLEDRFPDGQLLIDLEGSAQPLQRLLKDLGVPAEHVPEDVNGQTRLYRSLLAGKRLLLVLDGARTEEEIRTLRADPGCLTIVTSRRRLARLAGATWIRLGGLTEPCAVELLASIIGAHRVEADHETARELVRLCGTSPLALRIAGNRLASRPRWPLGHLVEQIEERRLAALTAGDLDVRGAFEVSLAHLPETARLVFRRLGLLVGTHVTPALAAELAGLSVAEAEQALEELTDVSLLDTDDHGYVIHGLVRTFATGLVDATDDDADRRMLAWLLETTVAAGVLFGQTGDARRVSPRDRTFPDVATGRRWLDEHRDLLPEIVERAQARDLHDDVARAVIALSHYASIEPGLVWERVYRLALASAREPWQEIVVRGQLGWALFDVAGRSGPALEVLTRAARVAEESGETGHLGWVWLIASAAHSGLGQFDEAERVCLKAIDSMHEPMDEHYARSVLGVLWRLMNRPIAAVTAHEEVAKEQRAYAGTIYELSALGRTLGWLGLALIDVDRPDDAVAALTEAEDVYRRARMASWLATTLWHRALAHRAAGRLAESDEDLGQALAGFRAIGDGLGEIEILRALAGNAESRGDHSAYRHHLRDSLAACERWDTDATREIAAEVRECLARG</sequence>
<dbReference type="GO" id="GO:0043531">
    <property type="term" value="F:ADP binding"/>
    <property type="evidence" value="ECO:0007669"/>
    <property type="project" value="InterPro"/>
</dbReference>
<protein>
    <submittedName>
        <fullName evidence="2">NB-ARC domain-containing protein</fullName>
    </submittedName>
</protein>
<dbReference type="PROSITE" id="PS50943">
    <property type="entry name" value="HTH_CROC1"/>
    <property type="match status" value="1"/>
</dbReference>
<dbReference type="InterPro" id="IPR027417">
    <property type="entry name" value="P-loop_NTPase"/>
</dbReference>
<dbReference type="OrthoDB" id="7628974at2"/>
<evidence type="ECO:0000259" key="1">
    <source>
        <dbReference type="PROSITE" id="PS50943"/>
    </source>
</evidence>
<name>A0A1I6FFX1_9PSEU</name>
<dbReference type="InterPro" id="IPR011990">
    <property type="entry name" value="TPR-like_helical_dom_sf"/>
</dbReference>
<dbReference type="EMBL" id="FOYL01000015">
    <property type="protein sequence ID" value="SFR28846.1"/>
    <property type="molecule type" value="Genomic_DNA"/>
</dbReference>
<proteinExistence type="predicted"/>
<dbReference type="CDD" id="cd00093">
    <property type="entry name" value="HTH_XRE"/>
    <property type="match status" value="1"/>
</dbReference>
<dbReference type="InterPro" id="IPR001387">
    <property type="entry name" value="Cro/C1-type_HTH"/>
</dbReference>
<dbReference type="GO" id="GO:0003677">
    <property type="term" value="F:DNA binding"/>
    <property type="evidence" value="ECO:0007669"/>
    <property type="project" value="InterPro"/>
</dbReference>
<organism evidence="2 3">
    <name type="scientific">Lentzea waywayandensis</name>
    <dbReference type="NCBI Taxonomy" id="84724"/>
    <lineage>
        <taxon>Bacteria</taxon>
        <taxon>Bacillati</taxon>
        <taxon>Actinomycetota</taxon>
        <taxon>Actinomycetes</taxon>
        <taxon>Pseudonocardiales</taxon>
        <taxon>Pseudonocardiaceae</taxon>
        <taxon>Lentzea</taxon>
    </lineage>
</organism>
<gene>
    <name evidence="2" type="ORF">SAMN04488564_115155</name>
</gene>
<dbReference type="InterPro" id="IPR010982">
    <property type="entry name" value="Lambda_DNA-bd_dom_sf"/>
</dbReference>
<dbReference type="AlphaFoldDB" id="A0A1I6FFX1"/>
<dbReference type="STRING" id="84724.SAMN04488564_115155"/>
<evidence type="ECO:0000313" key="3">
    <source>
        <dbReference type="Proteomes" id="UP000198583"/>
    </source>
</evidence>
<dbReference type="Gene3D" id="1.25.40.10">
    <property type="entry name" value="Tetratricopeptide repeat domain"/>
    <property type="match status" value="1"/>
</dbReference>
<dbReference type="SUPFAM" id="SSF52540">
    <property type="entry name" value="P-loop containing nucleoside triphosphate hydrolases"/>
    <property type="match status" value="1"/>
</dbReference>
<accession>A0A1I6FFX1</accession>
<dbReference type="Gene3D" id="3.40.50.300">
    <property type="entry name" value="P-loop containing nucleotide triphosphate hydrolases"/>
    <property type="match status" value="1"/>
</dbReference>
<dbReference type="SUPFAM" id="SSF48452">
    <property type="entry name" value="TPR-like"/>
    <property type="match status" value="2"/>
</dbReference>
<dbReference type="SUPFAM" id="SSF47413">
    <property type="entry name" value="lambda repressor-like DNA-binding domains"/>
    <property type="match status" value="1"/>
</dbReference>
<feature type="domain" description="HTH cro/C1-type" evidence="1">
    <location>
        <begin position="7"/>
        <end position="62"/>
    </location>
</feature>
<dbReference type="Gene3D" id="1.10.260.40">
    <property type="entry name" value="lambda repressor-like DNA-binding domains"/>
    <property type="match status" value="1"/>
</dbReference>
<dbReference type="Pfam" id="PF13560">
    <property type="entry name" value="HTH_31"/>
    <property type="match status" value="1"/>
</dbReference>
<dbReference type="PANTHER" id="PTHR47691:SF3">
    <property type="entry name" value="HTH-TYPE TRANSCRIPTIONAL REGULATOR RV0890C-RELATED"/>
    <property type="match status" value="1"/>
</dbReference>
<dbReference type="PANTHER" id="PTHR47691">
    <property type="entry name" value="REGULATOR-RELATED"/>
    <property type="match status" value="1"/>
</dbReference>